<feature type="transmembrane region" description="Helical" evidence="7">
    <location>
        <begin position="391"/>
        <end position="410"/>
    </location>
</feature>
<feature type="domain" description="Peptidase M50" evidence="8">
    <location>
        <begin position="204"/>
        <end position="276"/>
    </location>
</feature>
<evidence type="ECO:0000313" key="9">
    <source>
        <dbReference type="Proteomes" id="UP000675920"/>
    </source>
</evidence>
<name>A0A8B6X998_9BURK</name>
<proteinExistence type="inferred from homology"/>
<dbReference type="InterPro" id="IPR008915">
    <property type="entry name" value="Peptidase_M50"/>
</dbReference>
<organism evidence="9 10">
    <name type="scientific">Derxia gummosa DSM 723</name>
    <dbReference type="NCBI Taxonomy" id="1121388"/>
    <lineage>
        <taxon>Bacteria</taxon>
        <taxon>Pseudomonadati</taxon>
        <taxon>Pseudomonadota</taxon>
        <taxon>Betaproteobacteria</taxon>
        <taxon>Burkholderiales</taxon>
        <taxon>Alcaligenaceae</taxon>
        <taxon>Derxia</taxon>
    </lineage>
</organism>
<dbReference type="InterPro" id="IPR001193">
    <property type="entry name" value="MBTPS2"/>
</dbReference>
<evidence type="ECO:0000256" key="6">
    <source>
        <dbReference type="ARBA" id="ARBA00023136"/>
    </source>
</evidence>
<dbReference type="PANTHER" id="PTHR13325">
    <property type="entry name" value="PROTEASE M50 MEMBRANE-BOUND TRANSCRIPTION FACTOR SITE 2 PROTEASE"/>
    <property type="match status" value="1"/>
</dbReference>
<evidence type="ECO:0000313" key="10">
    <source>
        <dbReference type="RefSeq" id="WP_051378520.1"/>
    </source>
</evidence>
<evidence type="ECO:0000256" key="3">
    <source>
        <dbReference type="ARBA" id="ARBA00007931"/>
    </source>
</evidence>
<sequence>MNALAATAPEAGTPSLADSALPPLREELRLHHGPATRNGQPSWTLQDPVRHRFLRIDWPTYEILRRWWLGDADLVAAQVRAQTTLSVTGDDVREVLALARREALVQPSGPSPAGLRRERRGWRDAVTWLLHHYLFFRVPLWRPDAPLGRLLPAVRWLGGDGFATATVVALIAALVGVSQQSEALGAQWLDLLSWRGLGLYGATLVAVKFAHELGHAFVAKAQGCRVPTMGVALMVLWPVAYTDTTDAWRLADARARLRIAAAGVRTELTIAVWATLAWTWLPDGAPRTAAFILGTMTWVSTLLVNLSPFMRFDGYFLLCDALDQPNLHERSFALARWWLRRVLLGWQAEPPEALSDTGRRAMLAFGFTTWGWRLSLYLGIAWTVYHFGFKALGLVLFAVEMGWFIAGPLLRELRVWRAGRAAWLGSRRARLSGAVLAALIGLGFVPWTGSTTGAAMLQPARHLALRLPAAVMVEEIGVRPGQSVVAGQPLLRTSVPAATQQRDTALARITDLEREVAGAALSPERQAQWQSLQAALATAREQADAADAELARYQPVAPFDGVVVDMNPELRAGAISPTPRETLLHLASANRWRVVAYADEATARGLKAGDTAQVTADAAPLGRLPARITSVAPHPSAVLAEPLLAQANGGLVDARETNAGWAPVQALYRVELEMDEAPPLAPREWRGHVVFGGAAASAWGRLWNRGASAFVREAGF</sequence>
<dbReference type="GO" id="GO:0031293">
    <property type="term" value="P:membrane protein intracellular domain proteolysis"/>
    <property type="evidence" value="ECO:0007669"/>
    <property type="project" value="TreeGrafter"/>
</dbReference>
<dbReference type="GO" id="GO:0012505">
    <property type="term" value="C:endomembrane system"/>
    <property type="evidence" value="ECO:0007669"/>
    <property type="project" value="UniProtKB-SubCell"/>
</dbReference>
<feature type="transmembrane region" description="Helical" evidence="7">
    <location>
        <begin position="431"/>
        <end position="449"/>
    </location>
</feature>
<dbReference type="Pfam" id="PF02163">
    <property type="entry name" value="Peptidase_M50"/>
    <property type="match status" value="1"/>
</dbReference>
<dbReference type="GO" id="GO:0004222">
    <property type="term" value="F:metalloendopeptidase activity"/>
    <property type="evidence" value="ECO:0007669"/>
    <property type="project" value="InterPro"/>
</dbReference>
<evidence type="ECO:0000256" key="5">
    <source>
        <dbReference type="ARBA" id="ARBA00022989"/>
    </source>
</evidence>
<evidence type="ECO:0000259" key="8">
    <source>
        <dbReference type="Pfam" id="PF02163"/>
    </source>
</evidence>
<keyword evidence="6 7" id="KW-0472">Membrane</keyword>
<dbReference type="RefSeq" id="WP_051378520.1">
    <property type="nucleotide sequence ID" value="NZ_AXWS01000008.1"/>
</dbReference>
<keyword evidence="4 7" id="KW-0812">Transmembrane</keyword>
<dbReference type="AlphaFoldDB" id="A0A8B6X998"/>
<keyword evidence="5 7" id="KW-1133">Transmembrane helix</keyword>
<keyword evidence="9" id="KW-1185">Reference proteome</keyword>
<feature type="transmembrane region" description="Helical" evidence="7">
    <location>
        <begin position="259"/>
        <end position="281"/>
    </location>
</feature>
<dbReference type="Gene3D" id="2.40.30.170">
    <property type="match status" value="1"/>
</dbReference>
<evidence type="ECO:0000256" key="4">
    <source>
        <dbReference type="ARBA" id="ARBA00022692"/>
    </source>
</evidence>
<dbReference type="PANTHER" id="PTHR13325:SF3">
    <property type="entry name" value="MEMBRANE-BOUND TRANSCRIPTION FACTOR SITE-2 PROTEASE"/>
    <property type="match status" value="1"/>
</dbReference>
<dbReference type="Proteomes" id="UP000675920">
    <property type="component" value="Unplaced"/>
</dbReference>
<comment type="subcellular location">
    <subcellularLocation>
        <location evidence="2">Endomembrane system</location>
        <topology evidence="2">Multi-pass membrane protein</topology>
    </subcellularLocation>
</comment>
<comment type="similarity">
    <text evidence="3">Belongs to the peptidase M50B family.</text>
</comment>
<evidence type="ECO:0000256" key="1">
    <source>
        <dbReference type="ARBA" id="ARBA00001947"/>
    </source>
</evidence>
<dbReference type="GO" id="GO:0016020">
    <property type="term" value="C:membrane"/>
    <property type="evidence" value="ECO:0007669"/>
    <property type="project" value="InterPro"/>
</dbReference>
<evidence type="ECO:0000256" key="2">
    <source>
        <dbReference type="ARBA" id="ARBA00004127"/>
    </source>
</evidence>
<evidence type="ECO:0000256" key="7">
    <source>
        <dbReference type="SAM" id="Phobius"/>
    </source>
</evidence>
<feature type="transmembrane region" description="Helical" evidence="7">
    <location>
        <begin position="363"/>
        <end position="385"/>
    </location>
</feature>
<feature type="transmembrane region" description="Helical" evidence="7">
    <location>
        <begin position="153"/>
        <end position="177"/>
    </location>
</feature>
<dbReference type="GO" id="GO:0005737">
    <property type="term" value="C:cytoplasm"/>
    <property type="evidence" value="ECO:0007669"/>
    <property type="project" value="TreeGrafter"/>
</dbReference>
<feature type="transmembrane region" description="Helical" evidence="7">
    <location>
        <begin position="287"/>
        <end position="306"/>
    </location>
</feature>
<accession>A0A8B6X998</accession>
<reference evidence="10" key="1">
    <citation type="submission" date="2025-08" db="UniProtKB">
        <authorList>
            <consortium name="RefSeq"/>
        </authorList>
    </citation>
    <scope>IDENTIFICATION</scope>
</reference>
<protein>
    <submittedName>
        <fullName evidence="10">HlyD family efflux transporter periplasmic adaptor subunit</fullName>
    </submittedName>
</protein>
<comment type="cofactor">
    <cofactor evidence="1">
        <name>Zn(2+)</name>
        <dbReference type="ChEBI" id="CHEBI:29105"/>
    </cofactor>
</comment>